<name>A0A8C1ETK5_CYPCA</name>
<keyword evidence="12" id="KW-0677">Repeat</keyword>
<dbReference type="InterPro" id="IPR052489">
    <property type="entry name" value="LRWD1"/>
</dbReference>
<dbReference type="Pfam" id="PF23215">
    <property type="entry name" value="WD_LRWD1"/>
    <property type="match status" value="1"/>
</dbReference>
<reference evidence="23" key="1">
    <citation type="submission" date="2025-08" db="UniProtKB">
        <authorList>
            <consortium name="Ensembl"/>
        </authorList>
    </citation>
    <scope>IDENTIFICATION</scope>
</reference>
<feature type="region of interest" description="Disordered" evidence="20">
    <location>
        <begin position="260"/>
        <end position="430"/>
    </location>
</feature>
<dbReference type="InterPro" id="IPR032675">
    <property type="entry name" value="LRR_dom_sf"/>
</dbReference>
<dbReference type="GO" id="GO:0071169">
    <property type="term" value="P:establishment of protein localization to chromatin"/>
    <property type="evidence" value="ECO:0007669"/>
    <property type="project" value="TreeGrafter"/>
</dbReference>
<evidence type="ECO:0000256" key="10">
    <source>
        <dbReference type="ARBA" id="ARBA00022614"/>
    </source>
</evidence>
<dbReference type="GeneTree" id="ENSGT00940000154248"/>
<evidence type="ECO:0000259" key="21">
    <source>
        <dbReference type="Pfam" id="PF23211"/>
    </source>
</evidence>
<dbReference type="GO" id="GO:0005813">
    <property type="term" value="C:centrosome"/>
    <property type="evidence" value="ECO:0007669"/>
    <property type="project" value="UniProtKB-SubCell"/>
</dbReference>
<dbReference type="SUPFAM" id="SSF52058">
    <property type="entry name" value="L domain-like"/>
    <property type="match status" value="1"/>
</dbReference>
<keyword evidence="17" id="KW-0539">Nucleus</keyword>
<reference evidence="23" key="2">
    <citation type="submission" date="2025-09" db="UniProtKB">
        <authorList>
            <consortium name="Ensembl"/>
        </authorList>
    </citation>
    <scope>IDENTIFICATION</scope>
</reference>
<dbReference type="GO" id="GO:0000776">
    <property type="term" value="C:kinetochore"/>
    <property type="evidence" value="ECO:0007669"/>
    <property type="project" value="UniProtKB-KW"/>
</dbReference>
<evidence type="ECO:0000256" key="19">
    <source>
        <dbReference type="ARBA" id="ARBA00033046"/>
    </source>
</evidence>
<dbReference type="FunFam" id="3.80.10.10:FF:000429">
    <property type="entry name" value="Leucine-rich repeat and WD repeat-containing protein 1"/>
    <property type="match status" value="1"/>
</dbReference>
<comment type="subcellular location">
    <subcellularLocation>
        <location evidence="4">Chromosome</location>
        <location evidence="4">Centromere</location>
        <location evidence="4">Kinetochore</location>
    </subcellularLocation>
    <subcellularLocation>
        <location evidence="3">Chromosome</location>
        <location evidence="3">Telomere</location>
    </subcellularLocation>
    <subcellularLocation>
        <location evidence="2">Cytoplasm</location>
        <location evidence="2">Cytoskeleton</location>
        <location evidence="2">Microtubule organizing center</location>
        <location evidence="2">Centrosome</location>
    </subcellularLocation>
    <subcellularLocation>
        <location evidence="1">Nucleus</location>
    </subcellularLocation>
</comment>
<dbReference type="InterPro" id="IPR015943">
    <property type="entry name" value="WD40/YVTN_repeat-like_dom_sf"/>
</dbReference>
<dbReference type="InterPro" id="IPR056363">
    <property type="entry name" value="LRR_LRWD1_dom"/>
</dbReference>
<organism evidence="23 24">
    <name type="scientific">Cyprinus carpio carpio</name>
    <dbReference type="NCBI Taxonomy" id="630221"/>
    <lineage>
        <taxon>Eukaryota</taxon>
        <taxon>Metazoa</taxon>
        <taxon>Chordata</taxon>
        <taxon>Craniata</taxon>
        <taxon>Vertebrata</taxon>
        <taxon>Euteleostomi</taxon>
        <taxon>Actinopterygii</taxon>
        <taxon>Neopterygii</taxon>
        <taxon>Teleostei</taxon>
        <taxon>Ostariophysi</taxon>
        <taxon>Cypriniformes</taxon>
        <taxon>Cyprinidae</taxon>
        <taxon>Cyprininae</taxon>
        <taxon>Cyprinus</taxon>
    </lineage>
</organism>
<dbReference type="InterPro" id="IPR003591">
    <property type="entry name" value="Leu-rich_rpt_typical-subtyp"/>
</dbReference>
<evidence type="ECO:0000256" key="9">
    <source>
        <dbReference type="ARBA" id="ARBA00022574"/>
    </source>
</evidence>
<protein>
    <recommendedName>
        <fullName evidence="6">Leucine-rich repeat and WD repeat-containing protein 1</fullName>
    </recommendedName>
    <alternativeName>
        <fullName evidence="19">Origin recognition complex-associated protein</fullName>
    </alternativeName>
</protein>
<dbReference type="Gene3D" id="3.80.10.10">
    <property type="entry name" value="Ribonuclease Inhibitor"/>
    <property type="match status" value="1"/>
</dbReference>
<evidence type="ECO:0000256" key="17">
    <source>
        <dbReference type="ARBA" id="ARBA00023242"/>
    </source>
</evidence>
<evidence type="ECO:0000256" key="18">
    <source>
        <dbReference type="ARBA" id="ARBA00023328"/>
    </source>
</evidence>
<keyword evidence="9" id="KW-0853">WD repeat</keyword>
<keyword evidence="11" id="KW-0235">DNA replication</keyword>
<dbReference type="Ensembl" id="ENSCCRT00000089497.2">
    <property type="protein sequence ID" value="ENSCCRP00000082427.2"/>
    <property type="gene ID" value="ENSCCRG00000077882.1"/>
</dbReference>
<evidence type="ECO:0000256" key="1">
    <source>
        <dbReference type="ARBA" id="ARBA00004123"/>
    </source>
</evidence>
<dbReference type="SUPFAM" id="SSF50978">
    <property type="entry name" value="WD40 repeat-like"/>
    <property type="match status" value="1"/>
</dbReference>
<keyword evidence="7" id="KW-0158">Chromosome</keyword>
<dbReference type="PANTHER" id="PTHR24370:SF10">
    <property type="entry name" value="LEUCINE-RICH REPEAT AND WD REPEAT-CONTAINING PROTEIN 1"/>
    <property type="match status" value="1"/>
</dbReference>
<evidence type="ECO:0000256" key="3">
    <source>
        <dbReference type="ARBA" id="ARBA00004574"/>
    </source>
</evidence>
<dbReference type="GO" id="GO:0005664">
    <property type="term" value="C:nuclear origin of replication recognition complex"/>
    <property type="evidence" value="ECO:0007669"/>
    <property type="project" value="TreeGrafter"/>
</dbReference>
<dbReference type="Gene3D" id="2.130.10.10">
    <property type="entry name" value="YVTN repeat-like/Quinoprotein amine dehydrogenase"/>
    <property type="match status" value="1"/>
</dbReference>
<evidence type="ECO:0000313" key="24">
    <source>
        <dbReference type="Proteomes" id="UP001108240"/>
    </source>
</evidence>
<sequence>MVTPKPNFTSKPVKVHLYFPGKTICRSNPRDCEYCIFKDLLPRMYIRAMEKITEKILLEKSSPKTNKLEQIKILNLSRMGLKSEDLPVPLLSKLCSLEQLDLSGNLLQEIPKGLCLPSLKILNCSNNDMEDVVSLEALRNIEELRLEDNLYLTVNDEHKVIFLLPKLRMFNGKDISSTAHHIRHGSTEILRKRVIGVWERSFGLPDPITAQSLAAVEKRFVVAACTQIKYGPNSLSEYTKWRVEMIAKEYLKSLTFSEEEGGKITDTTPTKENETPAERRTRDLGGNSIVSPQKRIRNNSEVVTEASPRKSSRLASAAPVEASPRKSKRVTSTPQKTDPMMSSPRKHARMTNVGTPEGSPRKSSRLENASKTESPRRAAKSVISTPTSRPAKGESPRKTAKDQTTSQQSKQKTAKTENNTPRKTAGAKLKVTQEPVSLQPLHVLQCHSRQDSPDDFSTQLWACAFEPPQECSDGGISGGSRTVATCGGETLCVIDCESGHVLKKYKVPGEEFFSLAWSTVLMSRTGGSGRPCNILAAGGKRGLVKLIHPRVNLAFGEFHASRRAISIMRFSPRNASFLFTGTYENKIFLWDISGLDRDYNFKISKLLVLETGSTPLHLSLLPTSPDTHLLSGCDDGLYVFDIQISKNTQKRNEEMEIVFPVYKKKDKKNTYRTIDGLSFLSDDIVASKSHMQGSIYLWSWSATRASWNGRKKEVPAVVLAELQWSSTDIPYLSLGTCPGYGYVVCGDEQGRLWMYHITDTMMENFKSGKTISATEVLEWPSPVRAGKGALEGPSINGIAMDPDLHYLVALTDKNMAVVWKREGR</sequence>
<dbReference type="GO" id="GO:0000781">
    <property type="term" value="C:chromosome, telomeric region"/>
    <property type="evidence" value="ECO:0007669"/>
    <property type="project" value="UniProtKB-SubCell"/>
</dbReference>
<dbReference type="PANTHER" id="PTHR24370">
    <property type="entry name" value="OPTICIN"/>
    <property type="match status" value="1"/>
</dbReference>
<feature type="domain" description="Leucine-rich repeat and WD repeat-containing protein 1 LRR" evidence="21">
    <location>
        <begin position="55"/>
        <end position="246"/>
    </location>
</feature>
<comment type="similarity">
    <text evidence="5">Belongs to the LRWD1 family.</text>
</comment>
<dbReference type="GO" id="GO:0006325">
    <property type="term" value="P:chromatin organization"/>
    <property type="evidence" value="ECO:0007669"/>
    <property type="project" value="UniProtKB-KW"/>
</dbReference>
<dbReference type="GO" id="GO:0006260">
    <property type="term" value="P:DNA replication"/>
    <property type="evidence" value="ECO:0007669"/>
    <property type="project" value="UniProtKB-KW"/>
</dbReference>
<evidence type="ECO:0000256" key="4">
    <source>
        <dbReference type="ARBA" id="ARBA00004629"/>
    </source>
</evidence>
<keyword evidence="8" id="KW-0963">Cytoplasm</keyword>
<evidence type="ECO:0000256" key="16">
    <source>
        <dbReference type="ARBA" id="ARBA00023212"/>
    </source>
</evidence>
<feature type="compositionally biased region" description="Basic and acidic residues" evidence="20">
    <location>
        <begin position="391"/>
        <end position="401"/>
    </location>
</feature>
<keyword evidence="14" id="KW-0156">Chromatin regulator</keyword>
<keyword evidence="24" id="KW-1185">Reference proteome</keyword>
<dbReference type="InterPro" id="IPR001680">
    <property type="entry name" value="WD40_rpt"/>
</dbReference>
<evidence type="ECO:0000256" key="2">
    <source>
        <dbReference type="ARBA" id="ARBA00004300"/>
    </source>
</evidence>
<evidence type="ECO:0000256" key="13">
    <source>
        <dbReference type="ARBA" id="ARBA00022838"/>
    </source>
</evidence>
<keyword evidence="13" id="KW-0995">Kinetochore</keyword>
<evidence type="ECO:0000259" key="22">
    <source>
        <dbReference type="Pfam" id="PF23215"/>
    </source>
</evidence>
<feature type="compositionally biased region" description="Basic and acidic residues" evidence="20">
    <location>
        <begin position="269"/>
        <end position="283"/>
    </location>
</feature>
<evidence type="ECO:0000256" key="20">
    <source>
        <dbReference type="SAM" id="MobiDB-lite"/>
    </source>
</evidence>
<dbReference type="Proteomes" id="UP001108240">
    <property type="component" value="Unplaced"/>
</dbReference>
<feature type="domain" description="Leucine-rich repeat and WD repeat-containing protein 1 WD" evidence="22">
    <location>
        <begin position="433"/>
        <end position="820"/>
    </location>
</feature>
<feature type="compositionally biased region" description="Basic and acidic residues" evidence="20">
    <location>
        <begin position="364"/>
        <end position="376"/>
    </location>
</feature>
<evidence type="ECO:0000256" key="8">
    <source>
        <dbReference type="ARBA" id="ARBA00022490"/>
    </source>
</evidence>
<feature type="compositionally biased region" description="Low complexity" evidence="20">
    <location>
        <begin position="402"/>
        <end position="411"/>
    </location>
</feature>
<dbReference type="InterPro" id="IPR001611">
    <property type="entry name" value="Leu-rich_rpt"/>
</dbReference>
<evidence type="ECO:0000256" key="6">
    <source>
        <dbReference type="ARBA" id="ARBA00015536"/>
    </source>
</evidence>
<evidence type="ECO:0000256" key="12">
    <source>
        <dbReference type="ARBA" id="ARBA00022737"/>
    </source>
</evidence>
<dbReference type="InterPro" id="IPR056160">
    <property type="entry name" value="WD_LRWD1"/>
</dbReference>
<dbReference type="OMA" id="TCPGQAY"/>
<evidence type="ECO:0000313" key="23">
    <source>
        <dbReference type="Ensembl" id="ENSCCRP00000082427.2"/>
    </source>
</evidence>
<dbReference type="FunFam" id="2.130.10.10:FF:000488">
    <property type="entry name" value="Leucine-rich repeat and WD repeat-containing protein 1"/>
    <property type="match status" value="1"/>
</dbReference>
<keyword evidence="18" id="KW-0137">Centromere</keyword>
<dbReference type="SMART" id="SM00369">
    <property type="entry name" value="LRR_TYP"/>
    <property type="match status" value="1"/>
</dbReference>
<keyword evidence="10" id="KW-0433">Leucine-rich repeat</keyword>
<dbReference type="Pfam" id="PF23211">
    <property type="entry name" value="LRR_LRWD1"/>
    <property type="match status" value="1"/>
</dbReference>
<dbReference type="SMART" id="SM00320">
    <property type="entry name" value="WD40"/>
    <property type="match status" value="5"/>
</dbReference>
<dbReference type="InterPro" id="IPR036322">
    <property type="entry name" value="WD40_repeat_dom_sf"/>
</dbReference>
<evidence type="ECO:0000256" key="14">
    <source>
        <dbReference type="ARBA" id="ARBA00022853"/>
    </source>
</evidence>
<keyword evidence="15" id="KW-0779">Telomere</keyword>
<dbReference type="PROSITE" id="PS51450">
    <property type="entry name" value="LRR"/>
    <property type="match status" value="1"/>
</dbReference>
<evidence type="ECO:0000256" key="15">
    <source>
        <dbReference type="ARBA" id="ARBA00022895"/>
    </source>
</evidence>
<accession>A0A8C1ETK5</accession>
<evidence type="ECO:0000256" key="7">
    <source>
        <dbReference type="ARBA" id="ARBA00022454"/>
    </source>
</evidence>
<evidence type="ECO:0000256" key="11">
    <source>
        <dbReference type="ARBA" id="ARBA00022705"/>
    </source>
</evidence>
<dbReference type="GO" id="GO:0003682">
    <property type="term" value="F:chromatin binding"/>
    <property type="evidence" value="ECO:0007669"/>
    <property type="project" value="TreeGrafter"/>
</dbReference>
<dbReference type="AlphaFoldDB" id="A0A8C1ETK5"/>
<keyword evidence="16" id="KW-0206">Cytoskeleton</keyword>
<proteinExistence type="inferred from homology"/>
<evidence type="ECO:0000256" key="5">
    <source>
        <dbReference type="ARBA" id="ARBA00007545"/>
    </source>
</evidence>